<proteinExistence type="predicted"/>
<dbReference type="PANTHER" id="PTHR35340">
    <property type="entry name" value="PQQ ENZYME REPEAT PROTEIN-RELATED"/>
    <property type="match status" value="1"/>
</dbReference>
<dbReference type="InterPro" id="IPR015943">
    <property type="entry name" value="WD40/YVTN_repeat-like_dom_sf"/>
</dbReference>
<dbReference type="AlphaFoldDB" id="A0A4R5DKH0"/>
<dbReference type="InterPro" id="IPR010262">
    <property type="entry name" value="Arylsulfotransferase_bact"/>
</dbReference>
<gene>
    <name evidence="1" type="ORF">E0F88_15905</name>
</gene>
<dbReference type="OrthoDB" id="264813at2"/>
<evidence type="ECO:0000313" key="2">
    <source>
        <dbReference type="Proteomes" id="UP000294850"/>
    </source>
</evidence>
<dbReference type="SUPFAM" id="SSF50998">
    <property type="entry name" value="Quinoprotein alcohol dehydrogenase-like"/>
    <property type="match status" value="1"/>
</dbReference>
<dbReference type="Pfam" id="PF05935">
    <property type="entry name" value="Arylsulfotrans"/>
    <property type="match status" value="1"/>
</dbReference>
<comment type="caution">
    <text evidence="1">The sequence shown here is derived from an EMBL/GenBank/DDBJ whole genome shotgun (WGS) entry which is preliminary data.</text>
</comment>
<dbReference type="EMBL" id="SMFL01000005">
    <property type="protein sequence ID" value="TDE14672.1"/>
    <property type="molecule type" value="Genomic_DNA"/>
</dbReference>
<sequence length="469" mass="53203">MSLKKRLIFFATVILLSAFALWQFDAVKNAVVPLRIDKIDLVHLPENRLRFKVNVSTNRNSDAYLKYWTRSNDTLYSKISKAATEHTIWIVNTTALTNYTFQVVASTVSQSAKSKKYPLETKPIYQATPYFTLEYLDSSFAREIEGKFFLTQILTEPGSSVIINHKGDIVWYEPSKKGVKVSHWTPEKTVLCIVGAEKIPSSGGDEIIEYDLSGKVLTHLQVGKGDMDKMVHHEVRTDKDGNIYALTFDKKIFDLTKAGGIKQDTVKGDGIVVFSRAGKKIWEWTMLDHLDPLSDPAILKNKKDWVHANSVFREADGDFLISFRDLNQVWKVDFQTGKIIWKLGENGDFPLSNNQLFSAQHFAHINQKGDLMILDNGVKKEISRALSFKLDPTARIAVTQLDIPLHKDYYSTAKGNAQFMGNDKVIYCITDPRVFLVTDLEGKVLWKIQVGGDPYRLEETPGFKLTKPQ</sequence>
<dbReference type="Gene3D" id="2.130.10.10">
    <property type="entry name" value="YVTN repeat-like/Quinoprotein amine dehydrogenase"/>
    <property type="match status" value="1"/>
</dbReference>
<name>A0A4R5DKH0_9BACT</name>
<dbReference type="InterPro" id="IPR053143">
    <property type="entry name" value="Arylsulfate_ST"/>
</dbReference>
<protein>
    <recommendedName>
        <fullName evidence="3">Aryl sulfotransferase</fullName>
    </recommendedName>
</protein>
<evidence type="ECO:0000313" key="1">
    <source>
        <dbReference type="EMBL" id="TDE14672.1"/>
    </source>
</evidence>
<dbReference type="InterPro" id="IPR011047">
    <property type="entry name" value="Quinoprotein_ADH-like_sf"/>
</dbReference>
<keyword evidence="2" id="KW-1185">Reference proteome</keyword>
<reference evidence="1 2" key="1">
    <citation type="submission" date="2019-03" db="EMBL/GenBank/DDBJ databases">
        <title>Dyadobacter AR-3-6 sp. nov., isolated from arctic soil.</title>
        <authorList>
            <person name="Chaudhary D.K."/>
        </authorList>
    </citation>
    <scope>NUCLEOTIDE SEQUENCE [LARGE SCALE GENOMIC DNA]</scope>
    <source>
        <strain evidence="1 2">AR-3-6</strain>
    </source>
</reference>
<dbReference type="RefSeq" id="WP_131959255.1">
    <property type="nucleotide sequence ID" value="NZ_SMFL01000005.1"/>
</dbReference>
<accession>A0A4R5DKH0</accession>
<dbReference type="GO" id="GO:0004062">
    <property type="term" value="F:aryl sulfotransferase activity"/>
    <property type="evidence" value="ECO:0007669"/>
    <property type="project" value="InterPro"/>
</dbReference>
<dbReference type="PANTHER" id="PTHR35340:SF5">
    <property type="entry name" value="ASST-DOMAIN-CONTAINING PROTEIN"/>
    <property type="match status" value="1"/>
</dbReference>
<dbReference type="Proteomes" id="UP000294850">
    <property type="component" value="Unassembled WGS sequence"/>
</dbReference>
<organism evidence="1 2">
    <name type="scientific">Dyadobacter psychrotolerans</name>
    <dbReference type="NCBI Taxonomy" id="2541721"/>
    <lineage>
        <taxon>Bacteria</taxon>
        <taxon>Pseudomonadati</taxon>
        <taxon>Bacteroidota</taxon>
        <taxon>Cytophagia</taxon>
        <taxon>Cytophagales</taxon>
        <taxon>Spirosomataceae</taxon>
        <taxon>Dyadobacter</taxon>
    </lineage>
</organism>
<evidence type="ECO:0008006" key="3">
    <source>
        <dbReference type="Google" id="ProtNLM"/>
    </source>
</evidence>